<evidence type="ECO:0000313" key="15">
    <source>
        <dbReference type="Proteomes" id="UP001165289"/>
    </source>
</evidence>
<dbReference type="EMBL" id="JAKMXF010000255">
    <property type="protein sequence ID" value="KAI6653679.1"/>
    <property type="molecule type" value="Genomic_DNA"/>
</dbReference>
<dbReference type="Gene3D" id="1.10.10.10">
    <property type="entry name" value="Winged helix-like DNA-binding domain superfamily/Winged helix DNA-binding domain"/>
    <property type="match status" value="1"/>
</dbReference>
<keyword evidence="12" id="KW-0812">Transmembrane</keyword>
<evidence type="ECO:0000313" key="14">
    <source>
        <dbReference type="EMBL" id="KAI6653679.1"/>
    </source>
</evidence>
<dbReference type="GO" id="GO:1990429">
    <property type="term" value="C:peroxisomal importomer complex"/>
    <property type="evidence" value="ECO:0007669"/>
    <property type="project" value="TreeGrafter"/>
</dbReference>
<comment type="caution">
    <text evidence="14">The sequence shown here is derived from an EMBL/GenBank/DDBJ whole genome shotgun (WGS) entry which is preliminary data.</text>
</comment>
<evidence type="ECO:0000256" key="11">
    <source>
        <dbReference type="SAM" id="Coils"/>
    </source>
</evidence>
<dbReference type="Proteomes" id="UP001165289">
    <property type="component" value="Unassembled WGS sequence"/>
</dbReference>
<comment type="function">
    <text evidence="10">Component of the PEX13-PEX14 docking complex, a translocon channel that specifically mediates the import of peroxisomal cargo proteins bound to PEX5 receptor. The PEX13-PEX14 docking complex forms a large import pore which can be opened to a diameter of about 9 nm. Mechanistically, PEX5 receptor along with cargo proteins associates with the PEX14 subunit of the PEX13-PEX14 docking complex in the cytosol, leading to the insertion of the receptor into the organelle membrane with the concomitant translocation of the cargo into the peroxisome matrix.</text>
</comment>
<evidence type="ECO:0000256" key="2">
    <source>
        <dbReference type="ARBA" id="ARBA00022448"/>
    </source>
</evidence>
<protein>
    <recommendedName>
        <fullName evidence="7 10">Peroxisomal membrane protein PEX14</fullName>
    </recommendedName>
    <alternativeName>
        <fullName evidence="8 10">Peroxin-14</fullName>
    </alternativeName>
</protein>
<evidence type="ECO:0000256" key="9">
    <source>
        <dbReference type="ARBA" id="ARBA00046271"/>
    </source>
</evidence>
<evidence type="ECO:0000259" key="13">
    <source>
        <dbReference type="Pfam" id="PF04695"/>
    </source>
</evidence>
<dbReference type="GO" id="GO:0016560">
    <property type="term" value="P:protein import into peroxisome matrix, docking"/>
    <property type="evidence" value="ECO:0007669"/>
    <property type="project" value="UniProtKB-UniRule"/>
</dbReference>
<dbReference type="PANTHER" id="PTHR23058:SF0">
    <property type="entry name" value="PEROXISOMAL MEMBRANE PROTEIN PEX14"/>
    <property type="match status" value="1"/>
</dbReference>
<reference evidence="14 15" key="1">
    <citation type="journal article" date="2023" name="BMC Biol.">
        <title>The compact genome of the sponge Oopsacas minuta (Hexactinellida) is lacking key metazoan core genes.</title>
        <authorList>
            <person name="Santini S."/>
            <person name="Schenkelaars Q."/>
            <person name="Jourda C."/>
            <person name="Duchesne M."/>
            <person name="Belahbib H."/>
            <person name="Rocher C."/>
            <person name="Selva M."/>
            <person name="Riesgo A."/>
            <person name="Vervoort M."/>
            <person name="Leys S.P."/>
            <person name="Kodjabachian L."/>
            <person name="Le Bivic A."/>
            <person name="Borchiellini C."/>
            <person name="Claverie J.M."/>
            <person name="Renard E."/>
        </authorList>
    </citation>
    <scope>NUCLEOTIDE SEQUENCE [LARGE SCALE GENOMIC DNA]</scope>
    <source>
        <strain evidence="14">SPO-2</strain>
    </source>
</reference>
<proteinExistence type="inferred from homology"/>
<keyword evidence="6 10" id="KW-0576">Peroxisome</keyword>
<evidence type="ECO:0000256" key="7">
    <source>
        <dbReference type="ARBA" id="ARBA00029502"/>
    </source>
</evidence>
<evidence type="ECO:0000256" key="3">
    <source>
        <dbReference type="ARBA" id="ARBA00022927"/>
    </source>
</evidence>
<evidence type="ECO:0000256" key="8">
    <source>
        <dbReference type="ARBA" id="ARBA00029691"/>
    </source>
</evidence>
<dbReference type="GO" id="GO:0005778">
    <property type="term" value="C:peroxisomal membrane"/>
    <property type="evidence" value="ECO:0007669"/>
    <property type="project" value="UniProtKB-SubCell"/>
</dbReference>
<keyword evidence="12" id="KW-1133">Transmembrane helix</keyword>
<feature type="transmembrane region" description="Helical" evidence="12">
    <location>
        <begin position="98"/>
        <end position="117"/>
    </location>
</feature>
<evidence type="ECO:0000256" key="5">
    <source>
        <dbReference type="ARBA" id="ARBA00023136"/>
    </source>
</evidence>
<dbReference type="InterPro" id="IPR036388">
    <property type="entry name" value="WH-like_DNA-bd_sf"/>
</dbReference>
<dbReference type="PANTHER" id="PTHR23058">
    <property type="entry name" value="PEROXISOMAL MEMBRANE PROTEIN PEX14"/>
    <property type="match status" value="1"/>
</dbReference>
<comment type="subcellular location">
    <subcellularLocation>
        <location evidence="9 10">Peroxisome membrane</location>
    </subcellularLocation>
</comment>
<dbReference type="GO" id="GO:0005102">
    <property type="term" value="F:signaling receptor binding"/>
    <property type="evidence" value="ECO:0007669"/>
    <property type="project" value="TreeGrafter"/>
</dbReference>
<keyword evidence="5 10" id="KW-0472">Membrane</keyword>
<dbReference type="Pfam" id="PF04695">
    <property type="entry name" value="Pex14_N"/>
    <property type="match status" value="1"/>
</dbReference>
<dbReference type="InterPro" id="IPR006785">
    <property type="entry name" value="Pex14_N"/>
</dbReference>
<dbReference type="InterPro" id="IPR025655">
    <property type="entry name" value="PEX14"/>
</dbReference>
<organism evidence="14 15">
    <name type="scientific">Oopsacas minuta</name>
    <dbReference type="NCBI Taxonomy" id="111878"/>
    <lineage>
        <taxon>Eukaryota</taxon>
        <taxon>Metazoa</taxon>
        <taxon>Porifera</taxon>
        <taxon>Hexactinellida</taxon>
        <taxon>Hexasterophora</taxon>
        <taxon>Lyssacinosida</taxon>
        <taxon>Leucopsacidae</taxon>
        <taxon>Oopsacas</taxon>
    </lineage>
</organism>
<feature type="domain" description="Peroxisome membrane anchor protein Pex14p N-terminal" evidence="13">
    <location>
        <begin position="16"/>
        <end position="59"/>
    </location>
</feature>
<name>A0AAV7JYY5_9METZ</name>
<dbReference type="AlphaFoldDB" id="A0AAV7JYY5"/>
<evidence type="ECO:0000256" key="1">
    <source>
        <dbReference type="ARBA" id="ARBA00005443"/>
    </source>
</evidence>
<gene>
    <name evidence="14" type="ORF">LOD99_3183</name>
</gene>
<accession>A0AAV7JYY5</accession>
<feature type="coiled-coil region" evidence="11">
    <location>
        <begin position="188"/>
        <end position="219"/>
    </location>
</feature>
<evidence type="ECO:0000256" key="10">
    <source>
        <dbReference type="RuleBase" id="RU367032"/>
    </source>
</evidence>
<comment type="similarity">
    <text evidence="1 10">Belongs to the peroxin-14 family.</text>
</comment>
<keyword evidence="2 10" id="KW-0813">Transport</keyword>
<keyword evidence="15" id="KW-1185">Reference proteome</keyword>
<evidence type="ECO:0000256" key="6">
    <source>
        <dbReference type="ARBA" id="ARBA00023140"/>
    </source>
</evidence>
<keyword evidence="11" id="KW-0175">Coiled coil</keyword>
<sequence length="308" mass="34344">MSDNKSLPNKMTSPVRNHLLSSAIRFLNTPEVKGTSIRSQTEFLKKKGLTQQEINSALSSVNNIASNTKAKSDNKLCIALSYSLIPESLTKVYGPIRVILTLTRAAISIIVLLYIGYRVIELIITLFPRLREIFYRLYVKIQEVLGLKPNETVGSEQPTEGLSLDSLQDVQRLEDIQLINMTELAAVADTDQREIEIINTELNELRTKQESSINELKSEIKSIRSLLLSTSQFPKPQSVTDSSELVQQEDIDCKPSGLFHARSMIPTPSSATDDIENITNNKDSQAMDFLNSLSTSCPADKPDKIETD</sequence>
<keyword evidence="3 10" id="KW-0653">Protein transport</keyword>
<evidence type="ECO:0000256" key="12">
    <source>
        <dbReference type="SAM" id="Phobius"/>
    </source>
</evidence>
<keyword evidence="4" id="KW-0811">Translocation</keyword>
<evidence type="ECO:0000256" key="4">
    <source>
        <dbReference type="ARBA" id="ARBA00023010"/>
    </source>
</evidence>